<accession>A0AAW5LW32</accession>
<gene>
    <name evidence="1" type="ORF">NQD44_04995</name>
</gene>
<reference evidence="1" key="1">
    <citation type="submission" date="2022-07" db="EMBL/GenBank/DDBJ databases">
        <authorList>
            <person name="Peng Z."/>
        </authorList>
    </citation>
    <scope>NUCLEOTIDE SEQUENCE</scope>
    <source>
        <strain evidence="1">2022WUSS069</strain>
    </source>
</reference>
<proteinExistence type="predicted"/>
<name>A0AAW5LW32_STRSU</name>
<sequence length="112" mass="13202">MVGEWYRSSKGIKECFENHGEFENLEHQLEELGILFEGDFDGLVTSQFIEHSCTALKELFFKEDCEYGYIGSTIHYLGEGWMYFLYDSDKLTLSEARKMADSHFRKKLKIKH</sequence>
<dbReference type="Proteomes" id="UP001206089">
    <property type="component" value="Unassembled WGS sequence"/>
</dbReference>
<protein>
    <submittedName>
        <fullName evidence="1">Uncharacterized protein</fullName>
    </submittedName>
</protein>
<organism evidence="1 2">
    <name type="scientific">Streptococcus suis</name>
    <dbReference type="NCBI Taxonomy" id="1307"/>
    <lineage>
        <taxon>Bacteria</taxon>
        <taxon>Bacillati</taxon>
        <taxon>Bacillota</taxon>
        <taxon>Bacilli</taxon>
        <taxon>Lactobacillales</taxon>
        <taxon>Streptococcaceae</taxon>
        <taxon>Streptococcus</taxon>
    </lineage>
</organism>
<dbReference type="AlphaFoldDB" id="A0AAW5LW32"/>
<evidence type="ECO:0000313" key="2">
    <source>
        <dbReference type="Proteomes" id="UP001206089"/>
    </source>
</evidence>
<dbReference type="EMBL" id="JANJPK010000010">
    <property type="protein sequence ID" value="MCR1232483.1"/>
    <property type="molecule type" value="Genomic_DNA"/>
</dbReference>
<comment type="caution">
    <text evidence="1">The sequence shown here is derived from an EMBL/GenBank/DDBJ whole genome shotgun (WGS) entry which is preliminary data.</text>
</comment>
<evidence type="ECO:0000313" key="1">
    <source>
        <dbReference type="EMBL" id="MCR1232483.1"/>
    </source>
</evidence>
<dbReference type="RefSeq" id="WP_024411642.1">
    <property type="nucleotide sequence ID" value="NZ_JANJPK010000010.1"/>
</dbReference>